<protein>
    <recommendedName>
        <fullName evidence="3">SIMPL domain-containing protein</fullName>
    </recommendedName>
</protein>
<reference evidence="2" key="1">
    <citation type="journal article" date="2019" name="Int. J. Syst. Evol. Microbiol.">
        <title>The Global Catalogue of Microorganisms (GCM) 10K type strain sequencing project: providing services to taxonomists for standard genome sequencing and annotation.</title>
        <authorList>
            <consortium name="The Broad Institute Genomics Platform"/>
            <consortium name="The Broad Institute Genome Sequencing Center for Infectious Disease"/>
            <person name="Wu L."/>
            <person name="Ma J."/>
        </authorList>
    </citation>
    <scope>NUCLEOTIDE SEQUENCE [LARGE SCALE GENOMIC DNA]</scope>
    <source>
        <strain evidence="2">JCM 17069</strain>
    </source>
</reference>
<proteinExistence type="predicted"/>
<name>A0ABP7W1F1_9FLAO</name>
<dbReference type="EMBL" id="BAABCT010000008">
    <property type="protein sequence ID" value="GAA4079008.1"/>
    <property type="molecule type" value="Genomic_DNA"/>
</dbReference>
<sequence length="236" mass="27004">MKNLIYFVIAILTVKSHSQNKNFIDQPYVETTSKADTLIIPDRIYLNIVISEKDTRGKISLEELETKMINKLNSIGIDLKKQLSLSDLSSNFKKYFLKQQEVQKAKLFNLLVFDAKTAGLVIQKLEEENISNIYLEKTEYSKIEQLKLELKSLAVKKAIKNAEYLVKPFNLKVGEAMFISDIDVNITNLNYGRNSAIQIRGIASLREYGSEAENKEIEFEKIKVSAEVGVKFKLEK</sequence>
<dbReference type="InterPro" id="IPR007497">
    <property type="entry name" value="SIMPL/DUF541"/>
</dbReference>
<evidence type="ECO:0000313" key="2">
    <source>
        <dbReference type="Proteomes" id="UP001500367"/>
    </source>
</evidence>
<dbReference type="Gene3D" id="3.30.110.170">
    <property type="entry name" value="Protein of unknown function (DUF541), domain 1"/>
    <property type="match status" value="1"/>
</dbReference>
<dbReference type="Pfam" id="PF04402">
    <property type="entry name" value="SIMPL"/>
    <property type="match status" value="1"/>
</dbReference>
<dbReference type="Proteomes" id="UP001500367">
    <property type="component" value="Unassembled WGS sequence"/>
</dbReference>
<gene>
    <name evidence="1" type="ORF">GCM10022389_26330</name>
</gene>
<evidence type="ECO:0000313" key="1">
    <source>
        <dbReference type="EMBL" id="GAA4079008.1"/>
    </source>
</evidence>
<comment type="caution">
    <text evidence="1">The sequence shown here is derived from an EMBL/GenBank/DDBJ whole genome shotgun (WGS) entry which is preliminary data.</text>
</comment>
<evidence type="ECO:0008006" key="3">
    <source>
        <dbReference type="Google" id="ProtNLM"/>
    </source>
</evidence>
<organism evidence="1 2">
    <name type="scientific">Flavobacterium cheonanense</name>
    <dbReference type="NCBI Taxonomy" id="706183"/>
    <lineage>
        <taxon>Bacteria</taxon>
        <taxon>Pseudomonadati</taxon>
        <taxon>Bacteroidota</taxon>
        <taxon>Flavobacteriia</taxon>
        <taxon>Flavobacteriales</taxon>
        <taxon>Flavobacteriaceae</taxon>
        <taxon>Flavobacterium</taxon>
    </lineage>
</organism>
<keyword evidence="2" id="KW-1185">Reference proteome</keyword>
<accession>A0ABP7W1F1</accession>
<dbReference type="RefSeq" id="WP_344817138.1">
    <property type="nucleotide sequence ID" value="NZ_BAABCT010000008.1"/>
</dbReference>